<sequence length="465" mass="52771">MLIKTGISELDQMIDGGLRTHYCYSIKGSAGAGKTVLSIFLAWGALNQDIPVVFISTEIEPDRIIHYFHSFGFPVEDYIDRGLLVIDKMSLKSSGEEIIQTNSFDLSGIILRVSKKIERIQAKLVIFDSLSAFIADFEYKDTARSKYIDFIKRITSLDTSLIITIECDPITSSSHIDYLVDGVIALKTEIINNQLIKKISIPKLREAKPIVYENRYTITQRGFKIFKSESEPLFTVDRSTGIKVLDNLLGGGIARGSVVLVEINGAINYFPFFLTLLYNYLTLNHGVIIHSNVQMNVNRILEEFERGQCDISDYLRDGNIVFLDKYNRSVTAVEAKEIREMINLDDMLAITVEMMQAFGSDTEVVVFGDLTDDVNILNERDFLKLFALQSYNIKEHNAISFSFINYNAVDKKILARLRTTSDVIIRLSRENYSNYIECLKSTTGATFLAKNIEFKKSYPMIEIVE</sequence>
<feature type="domain" description="KaiC" evidence="3">
    <location>
        <begin position="1"/>
        <end position="239"/>
    </location>
</feature>
<organism evidence="4">
    <name type="scientific">Candidatus Heimdallarchaeum endolithica</name>
    <dbReference type="NCBI Taxonomy" id="2876572"/>
    <lineage>
        <taxon>Archaea</taxon>
        <taxon>Promethearchaeati</taxon>
        <taxon>Candidatus Heimdallarchaeota</taxon>
        <taxon>Candidatus Heimdallarchaeia (ex Rinke et al. 2021) (nom. nud.)</taxon>
        <taxon>Candidatus Heimdallarchaeales</taxon>
        <taxon>Candidatus Heimdallarchaeaceae</taxon>
        <taxon>Candidatus Heimdallarchaeum</taxon>
    </lineage>
</organism>
<dbReference type="Pfam" id="PF06745">
    <property type="entry name" value="ATPase"/>
    <property type="match status" value="1"/>
</dbReference>
<evidence type="ECO:0000256" key="2">
    <source>
        <dbReference type="ARBA" id="ARBA00022840"/>
    </source>
</evidence>
<dbReference type="PANTHER" id="PTHR43637:SF2">
    <property type="entry name" value="PROTEIN GVPD 1"/>
    <property type="match status" value="1"/>
</dbReference>
<protein>
    <recommendedName>
        <fullName evidence="3">KaiC domain-containing protein</fullName>
    </recommendedName>
</protein>
<proteinExistence type="predicted"/>
<evidence type="ECO:0000256" key="1">
    <source>
        <dbReference type="ARBA" id="ARBA00022741"/>
    </source>
</evidence>
<dbReference type="EMBL" id="CP084167">
    <property type="protein sequence ID" value="UJG44597.1"/>
    <property type="molecule type" value="Genomic_DNA"/>
</dbReference>
<dbReference type="GO" id="GO:0005524">
    <property type="term" value="F:ATP binding"/>
    <property type="evidence" value="ECO:0007669"/>
    <property type="project" value="UniProtKB-KW"/>
</dbReference>
<accession>A0A9Y1BTB2</accession>
<evidence type="ECO:0000313" key="4">
    <source>
        <dbReference type="EMBL" id="UJG44597.1"/>
    </source>
</evidence>
<reference evidence="4" key="1">
    <citation type="journal article" date="2022" name="Nat. Microbiol.">
        <title>Unique mobile elements and scalable gene flow at the prokaryote-eukaryote boundary revealed by circularized Asgard archaea genomes.</title>
        <authorList>
            <person name="Wu F."/>
            <person name="Speth D.R."/>
            <person name="Philosof A."/>
            <person name="Cremiere A."/>
            <person name="Narayanan A."/>
            <person name="Barco R.A."/>
            <person name="Connon S.A."/>
            <person name="Amend J.P."/>
            <person name="Antoshechkin I.A."/>
            <person name="Orphan V.J."/>
        </authorList>
    </citation>
    <scope>NUCLEOTIDE SEQUENCE</scope>
    <source>
        <strain evidence="4">PR6</strain>
    </source>
</reference>
<dbReference type="InterPro" id="IPR014774">
    <property type="entry name" value="KaiC-like_dom"/>
</dbReference>
<evidence type="ECO:0000259" key="3">
    <source>
        <dbReference type="PROSITE" id="PS51146"/>
    </source>
</evidence>
<dbReference type="InterPro" id="IPR010624">
    <property type="entry name" value="KaiC_dom"/>
</dbReference>
<dbReference type="InterPro" id="IPR027417">
    <property type="entry name" value="P-loop_NTPase"/>
</dbReference>
<keyword evidence="1" id="KW-0547">Nucleotide-binding</keyword>
<dbReference type="SUPFAM" id="SSF52540">
    <property type="entry name" value="P-loop containing nucleoside triphosphate hydrolases"/>
    <property type="match status" value="1"/>
</dbReference>
<gene>
    <name evidence="4" type="ORF">K9W46_05320</name>
</gene>
<name>A0A9Y1BTB2_9ARCH</name>
<dbReference type="Gene3D" id="3.40.50.300">
    <property type="entry name" value="P-loop containing nucleotide triphosphate hydrolases"/>
    <property type="match status" value="2"/>
</dbReference>
<keyword evidence="2" id="KW-0067">ATP-binding</keyword>
<dbReference type="AlphaFoldDB" id="A0A9Y1BTB2"/>
<dbReference type="Proteomes" id="UP001200513">
    <property type="component" value="Chromosome"/>
</dbReference>
<dbReference type="PROSITE" id="PS51146">
    <property type="entry name" value="KAIC"/>
    <property type="match status" value="1"/>
</dbReference>
<dbReference type="PANTHER" id="PTHR43637">
    <property type="entry name" value="UPF0273 PROTEIN TM_0370"/>
    <property type="match status" value="1"/>
</dbReference>